<dbReference type="AlphaFoldDB" id="A0A645HXK8"/>
<accession>A0A645HXK8</accession>
<protein>
    <submittedName>
        <fullName evidence="1">Uncharacterized protein</fullName>
    </submittedName>
</protein>
<sequence>MLFQQLLLLLEVRLWQGLDRHFRQRAEGIERDAAQQQAFPGAECLEAGQRVDDGKGVGGKVGCDQNTAEHV</sequence>
<proteinExistence type="predicted"/>
<name>A0A645HXK8_9ZZZZ</name>
<reference evidence="1" key="1">
    <citation type="submission" date="2019-08" db="EMBL/GenBank/DDBJ databases">
        <authorList>
            <person name="Kucharzyk K."/>
            <person name="Murdoch R.W."/>
            <person name="Higgins S."/>
            <person name="Loffler F."/>
        </authorList>
    </citation>
    <scope>NUCLEOTIDE SEQUENCE</scope>
</reference>
<evidence type="ECO:0000313" key="1">
    <source>
        <dbReference type="EMBL" id="MPN43727.1"/>
    </source>
</evidence>
<dbReference type="EMBL" id="VSSQ01102310">
    <property type="protein sequence ID" value="MPN43727.1"/>
    <property type="molecule type" value="Genomic_DNA"/>
</dbReference>
<gene>
    <name evidence="1" type="ORF">SDC9_191287</name>
</gene>
<organism evidence="1">
    <name type="scientific">bioreactor metagenome</name>
    <dbReference type="NCBI Taxonomy" id="1076179"/>
    <lineage>
        <taxon>unclassified sequences</taxon>
        <taxon>metagenomes</taxon>
        <taxon>ecological metagenomes</taxon>
    </lineage>
</organism>
<comment type="caution">
    <text evidence="1">The sequence shown here is derived from an EMBL/GenBank/DDBJ whole genome shotgun (WGS) entry which is preliminary data.</text>
</comment>